<organism evidence="3 4">
    <name type="scientific">Dissostichus eleginoides</name>
    <name type="common">Patagonian toothfish</name>
    <name type="synonym">Dissostichus amissus</name>
    <dbReference type="NCBI Taxonomy" id="100907"/>
    <lineage>
        <taxon>Eukaryota</taxon>
        <taxon>Metazoa</taxon>
        <taxon>Chordata</taxon>
        <taxon>Craniata</taxon>
        <taxon>Vertebrata</taxon>
        <taxon>Euteleostomi</taxon>
        <taxon>Actinopterygii</taxon>
        <taxon>Neopterygii</taxon>
        <taxon>Teleostei</taxon>
        <taxon>Neoteleostei</taxon>
        <taxon>Acanthomorphata</taxon>
        <taxon>Eupercaria</taxon>
        <taxon>Perciformes</taxon>
        <taxon>Notothenioidei</taxon>
        <taxon>Nototheniidae</taxon>
        <taxon>Dissostichus</taxon>
    </lineage>
</organism>
<accession>A0AAD9B500</accession>
<feature type="compositionally biased region" description="Basic and acidic residues" evidence="2">
    <location>
        <begin position="1"/>
        <end position="11"/>
    </location>
</feature>
<dbReference type="EMBL" id="JASDAP010000028">
    <property type="protein sequence ID" value="KAK1876851.1"/>
    <property type="molecule type" value="Genomic_DNA"/>
</dbReference>
<proteinExistence type="predicted"/>
<evidence type="ECO:0000313" key="4">
    <source>
        <dbReference type="Proteomes" id="UP001228049"/>
    </source>
</evidence>
<reference evidence="3" key="1">
    <citation type="submission" date="2023-04" db="EMBL/GenBank/DDBJ databases">
        <title>Chromosome-level genome of Chaenocephalus aceratus.</title>
        <authorList>
            <person name="Park H."/>
        </authorList>
    </citation>
    <scope>NUCLEOTIDE SEQUENCE</scope>
    <source>
        <strain evidence="3">DE</strain>
        <tissue evidence="3">Muscle</tissue>
    </source>
</reference>
<name>A0AAD9B500_DISEL</name>
<protein>
    <submittedName>
        <fullName evidence="3">Nuclear distribution protein nudE-like 1</fullName>
    </submittedName>
</protein>
<evidence type="ECO:0000256" key="2">
    <source>
        <dbReference type="SAM" id="MobiDB-lite"/>
    </source>
</evidence>
<keyword evidence="4" id="KW-1185">Reference proteome</keyword>
<feature type="region of interest" description="Disordered" evidence="2">
    <location>
        <begin position="1"/>
        <end position="50"/>
    </location>
</feature>
<dbReference type="AlphaFoldDB" id="A0AAD9B500"/>
<evidence type="ECO:0000313" key="3">
    <source>
        <dbReference type="EMBL" id="KAK1876851.1"/>
    </source>
</evidence>
<feature type="coiled-coil region" evidence="1">
    <location>
        <begin position="56"/>
        <end position="123"/>
    </location>
</feature>
<keyword evidence="1" id="KW-0175">Coiled coil</keyword>
<comment type="caution">
    <text evidence="3">The sequence shown here is derived from an EMBL/GenBank/DDBJ whole genome shotgun (WGS) entry which is preliminary data.</text>
</comment>
<dbReference type="Proteomes" id="UP001228049">
    <property type="component" value="Unassembled WGS sequence"/>
</dbReference>
<evidence type="ECO:0000256" key="1">
    <source>
        <dbReference type="SAM" id="Coils"/>
    </source>
</evidence>
<gene>
    <name evidence="3" type="ORF">KUDE01_002172</name>
</gene>
<sequence length="206" mass="23299">MLMRSHSERRARLGLTALLTHSTPKQRDVSSPPPLTFTPRESIFTPISLTSPPPWVTQALANLEQGEQELQSLRERQQVEVEEVNRELDNAAIEAHREERRLLEKIEHDHREAQRHISQVKRENAAAVRVVQSLVDQQLRKVGQLKEQIQRWGSTAGGSNKNQLQRGAAELTQPWEISLTMKRVSFLPSTGSKALSLGGVEVQEQV</sequence>